<comment type="caution">
    <text evidence="2">The sequence shown here is derived from an EMBL/GenBank/DDBJ whole genome shotgun (WGS) entry which is preliminary data.</text>
</comment>
<dbReference type="EMBL" id="CAHPSC010000034">
    <property type="protein sequence ID" value="CAB5696625.1"/>
    <property type="molecule type" value="Genomic_DNA"/>
</dbReference>
<dbReference type="CDD" id="cd02042">
    <property type="entry name" value="ParAB_family"/>
    <property type="match status" value="1"/>
</dbReference>
<dbReference type="InterPro" id="IPR027417">
    <property type="entry name" value="P-loop_NTPase"/>
</dbReference>
<sequence>MFTITVVSTKGGVGKTTLAANLGGLLRDIGLRVLLIDADVQPSLTRYYALEHEAPHGLTQLIRSGVLSPDCISHCQLPPASYDGKLDKMPQSLGGVLHLVRSDTRDGKLQDWMSSRMALDMLMRLNMPLKHPSVTSAYDVVLIDTQGAIGHLQDAAVNAADQLLVPVSPDIVSAREFLDGTISLLDRHECTANVGMKMPPMKAVLTRTEKTKDCNLISDLVREQFIEMRGRVSMLSTVVPAAVAYRKAATSQVPVHWVDPLKQSDVMHKLLWELIPSVAGMCASNHPDFIDLNAPHDDN</sequence>
<dbReference type="PANTHER" id="PTHR13696">
    <property type="entry name" value="P-LOOP CONTAINING NUCLEOSIDE TRIPHOSPHATE HYDROLASE"/>
    <property type="match status" value="1"/>
</dbReference>
<proteinExistence type="predicted"/>
<dbReference type="Gene3D" id="3.40.50.300">
    <property type="entry name" value="P-loop containing nucleotide triphosphate hydrolases"/>
    <property type="match status" value="1"/>
</dbReference>
<dbReference type="AlphaFoldDB" id="A0AA35D898"/>
<dbReference type="InterPro" id="IPR050678">
    <property type="entry name" value="DNA_Partitioning_ATPase"/>
</dbReference>
<organism evidence="2 3">
    <name type="scientific">Comamonas aquatica</name>
    <dbReference type="NCBI Taxonomy" id="225991"/>
    <lineage>
        <taxon>Bacteria</taxon>
        <taxon>Pseudomonadati</taxon>
        <taxon>Pseudomonadota</taxon>
        <taxon>Betaproteobacteria</taxon>
        <taxon>Burkholderiales</taxon>
        <taxon>Comamonadaceae</taxon>
        <taxon>Comamonas</taxon>
    </lineage>
</organism>
<dbReference type="InterPro" id="IPR025669">
    <property type="entry name" value="AAA_dom"/>
</dbReference>
<evidence type="ECO:0000259" key="1">
    <source>
        <dbReference type="Pfam" id="PF13614"/>
    </source>
</evidence>
<name>A0AA35D898_9BURK</name>
<gene>
    <name evidence="2" type="primary">soj_2</name>
    <name evidence="2" type="ORF">GHA_02411</name>
</gene>
<evidence type="ECO:0000313" key="3">
    <source>
        <dbReference type="Proteomes" id="UP000834458"/>
    </source>
</evidence>
<dbReference type="RefSeq" id="WP_234686226.1">
    <property type="nucleotide sequence ID" value="NZ_CAHPSC010000034.1"/>
</dbReference>
<feature type="domain" description="AAA" evidence="1">
    <location>
        <begin position="3"/>
        <end position="173"/>
    </location>
</feature>
<dbReference type="SUPFAM" id="SSF52540">
    <property type="entry name" value="P-loop containing nucleoside triphosphate hydrolases"/>
    <property type="match status" value="1"/>
</dbReference>
<dbReference type="PANTHER" id="PTHR13696:SF99">
    <property type="entry name" value="COBYRINIC ACID AC-DIAMIDE SYNTHASE"/>
    <property type="match status" value="1"/>
</dbReference>
<dbReference type="Proteomes" id="UP000834458">
    <property type="component" value="Unassembled WGS sequence"/>
</dbReference>
<reference evidence="2" key="1">
    <citation type="submission" date="2020-05" db="EMBL/GenBank/DDBJ databases">
        <authorList>
            <person name="Delgado-Blas J."/>
        </authorList>
    </citation>
    <scope>NUCLEOTIDE SEQUENCE</scope>
    <source>
        <strain evidence="2">BB1454</strain>
    </source>
</reference>
<evidence type="ECO:0000313" key="2">
    <source>
        <dbReference type="EMBL" id="CAB5696625.1"/>
    </source>
</evidence>
<accession>A0AA35D898</accession>
<dbReference type="Pfam" id="PF13614">
    <property type="entry name" value="AAA_31"/>
    <property type="match status" value="1"/>
</dbReference>
<protein>
    <submittedName>
        <fullName evidence="2">Sporulation initiation inhibitor protein soj</fullName>
    </submittedName>
</protein>